<gene>
    <name evidence="2" type="ORF">PEY55_12920</name>
</gene>
<dbReference type="GO" id="GO:0005737">
    <property type="term" value="C:cytoplasm"/>
    <property type="evidence" value="ECO:0007669"/>
    <property type="project" value="InterPro"/>
</dbReference>
<evidence type="ECO:0000313" key="3">
    <source>
        <dbReference type="Proteomes" id="UP001169985"/>
    </source>
</evidence>
<accession>A0AAW7LS07</accession>
<feature type="domain" description="Toxin SymE-like" evidence="1">
    <location>
        <begin position="10"/>
        <end position="40"/>
    </location>
</feature>
<evidence type="ECO:0000259" key="1">
    <source>
        <dbReference type="Pfam" id="PF08845"/>
    </source>
</evidence>
<dbReference type="Pfam" id="PF08845">
    <property type="entry name" value="SymE_toxin"/>
    <property type="match status" value="1"/>
</dbReference>
<sequence>MRKTGMTTYYSQHPSLTLKGDWLREAGFETGKGVTVKISEVDEVRELRKELYLMKKSMNHVKAGVNNVVNGD</sequence>
<reference evidence="2" key="2">
    <citation type="submission" date="2023-01" db="EMBL/GenBank/DDBJ databases">
        <authorList>
            <person name="Hamerlinck H."/>
            <person name="Aerssens A."/>
            <person name="Boelens J."/>
            <person name="Messiaen A.-S."/>
            <person name="Vandendriessche S."/>
            <person name="Velghe A."/>
            <person name="Verhasselt B."/>
            <person name="Leroux-Roels I."/>
        </authorList>
    </citation>
    <scope>NUCLEOTIDE SEQUENCE</scope>
    <source>
        <strain evidence="2">UZG-GERCF-220920-Env23</strain>
    </source>
</reference>
<name>A0AAW7LS07_9ENTR</name>
<dbReference type="GO" id="GO:0016788">
    <property type="term" value="F:hydrolase activity, acting on ester bonds"/>
    <property type="evidence" value="ECO:0007669"/>
    <property type="project" value="InterPro"/>
</dbReference>
<organism evidence="2 3">
    <name type="scientific">Citrobacter portucalensis</name>
    <dbReference type="NCBI Taxonomy" id="1639133"/>
    <lineage>
        <taxon>Bacteria</taxon>
        <taxon>Pseudomonadati</taxon>
        <taxon>Pseudomonadota</taxon>
        <taxon>Gammaproteobacteria</taxon>
        <taxon>Enterobacterales</taxon>
        <taxon>Enterobacteriaceae</taxon>
        <taxon>Citrobacter</taxon>
        <taxon>Citrobacter freundii complex</taxon>
    </lineage>
</organism>
<protein>
    <submittedName>
        <fullName evidence="2">SymE family type I addiction module toxin</fullName>
    </submittedName>
</protein>
<dbReference type="Proteomes" id="UP001169985">
    <property type="component" value="Unassembled WGS sequence"/>
</dbReference>
<dbReference type="EMBL" id="JAQIHS010000014">
    <property type="protein sequence ID" value="MDN4369184.1"/>
    <property type="molecule type" value="Genomic_DNA"/>
</dbReference>
<dbReference type="GO" id="GO:0003723">
    <property type="term" value="F:RNA binding"/>
    <property type="evidence" value="ECO:0007669"/>
    <property type="project" value="InterPro"/>
</dbReference>
<dbReference type="GO" id="GO:0016070">
    <property type="term" value="P:RNA metabolic process"/>
    <property type="evidence" value="ECO:0007669"/>
    <property type="project" value="InterPro"/>
</dbReference>
<evidence type="ECO:0000313" key="2">
    <source>
        <dbReference type="EMBL" id="MDN4369184.1"/>
    </source>
</evidence>
<dbReference type="AlphaFoldDB" id="A0AAW7LS07"/>
<proteinExistence type="predicted"/>
<comment type="caution">
    <text evidence="2">The sequence shown here is derived from an EMBL/GenBank/DDBJ whole genome shotgun (WGS) entry which is preliminary data.</text>
</comment>
<dbReference type="RefSeq" id="WP_224759900.1">
    <property type="nucleotide sequence ID" value="NZ_CP054129.1"/>
</dbReference>
<dbReference type="InterPro" id="IPR014944">
    <property type="entry name" value="Toxin_SymE-like"/>
</dbReference>
<reference evidence="2" key="1">
    <citation type="journal article" date="2023" name="Antimicrob Resist Infect Control">
        <title>Sanitary installations and wastewater plumbing as reservoir for the long-term circulation and transmission of carbapenemase producing Citrobacter freundii clones in a hospital setting.</title>
        <authorList>
            <person name="Hamerlinck H."/>
            <person name="Aerssens A."/>
            <person name="Boelens J."/>
            <person name="Dehaene A."/>
            <person name="McMahon M."/>
            <person name="Messiaen A.S."/>
            <person name="Vandendriessche S."/>
            <person name="Velghe A."/>
            <person name="Leroux-Roels I."/>
            <person name="Verhasselt B."/>
        </authorList>
    </citation>
    <scope>NUCLEOTIDE SEQUENCE</scope>
    <source>
        <strain evidence="2">UZG-GERCF-220920-Env23</strain>
    </source>
</reference>